<accession>A0A3S5YD13</accession>
<evidence type="ECO:0000313" key="9">
    <source>
        <dbReference type="EMBL" id="CBH50457.1"/>
    </source>
</evidence>
<keyword evidence="9" id="KW-0449">Lipoprotein</keyword>
<dbReference type="PROSITE" id="PS51257">
    <property type="entry name" value="PROKAR_LIPOPROTEIN"/>
    <property type="match status" value="1"/>
</dbReference>
<evidence type="ECO:0000256" key="4">
    <source>
        <dbReference type="ARBA" id="ARBA00022764"/>
    </source>
</evidence>
<evidence type="ECO:0000256" key="1">
    <source>
        <dbReference type="ARBA" id="ARBA00004418"/>
    </source>
</evidence>
<evidence type="ECO:0000256" key="3">
    <source>
        <dbReference type="ARBA" id="ARBA00022723"/>
    </source>
</evidence>
<evidence type="ECO:0000256" key="5">
    <source>
        <dbReference type="ARBA" id="ARBA00022982"/>
    </source>
</evidence>
<keyword evidence="2" id="KW-0813">Transport</keyword>
<protein>
    <submittedName>
        <fullName evidence="9">Copper binding lipoprotein</fullName>
    </submittedName>
</protein>
<dbReference type="Pfam" id="PF00127">
    <property type="entry name" value="Copper-bind"/>
    <property type="match status" value="1"/>
</dbReference>
<dbReference type="GO" id="GO:0042597">
    <property type="term" value="C:periplasmic space"/>
    <property type="evidence" value="ECO:0007669"/>
    <property type="project" value="UniProtKB-SubCell"/>
</dbReference>
<dbReference type="InterPro" id="IPR002386">
    <property type="entry name" value="Amicyanin/Pseudoazurin"/>
</dbReference>
<dbReference type="KEGG" id="req:REQ_44960"/>
<keyword evidence="4" id="KW-0574">Periplasm</keyword>
<feature type="binding site" evidence="7">
    <location>
        <position position="68"/>
    </location>
    <ligand>
        <name>Cu cation</name>
        <dbReference type="ChEBI" id="CHEBI:23378"/>
    </ligand>
</feature>
<keyword evidence="5" id="KW-0249">Electron transport</keyword>
<dbReference type="GO" id="GO:0005507">
    <property type="term" value="F:copper ion binding"/>
    <property type="evidence" value="ECO:0007669"/>
    <property type="project" value="InterPro"/>
</dbReference>
<reference evidence="9" key="1">
    <citation type="journal article" date="2010" name="PLoS Genet.">
        <title>The genome of a pathogenic rhodococcus: cooptive virulence underpinned by key gene acquisitions.</title>
        <authorList>
            <person name="Letek M."/>
            <person name="Gonzalez P."/>
            <person name="Macarthur I."/>
            <person name="Rodriguez H."/>
            <person name="Freeman T.C."/>
            <person name="Valero-Rello A."/>
            <person name="Blanco M."/>
            <person name="Buckley T."/>
            <person name="Cherevach I."/>
            <person name="Fahey R."/>
            <person name="Hapeshi A."/>
            <person name="Holdstock J."/>
            <person name="Leadon D."/>
            <person name="Navas J."/>
            <person name="Ocampo A."/>
            <person name="Quail M.A."/>
            <person name="Sanders M."/>
            <person name="Scortti M.M."/>
            <person name="Prescott J.F."/>
            <person name="Fogarty U."/>
            <person name="Meijer W.G."/>
            <person name="Parkhill J."/>
            <person name="Bentley S.D."/>
            <person name="Vazquez-Boland J.A."/>
        </authorList>
    </citation>
    <scope>NUCLEOTIDE SEQUENCE [LARGE SCALE GENOMIC DNA]</scope>
    <source>
        <strain evidence="9 10">103S</strain>
    </source>
</reference>
<evidence type="ECO:0000256" key="7">
    <source>
        <dbReference type="PIRSR" id="PIRSR602386-1"/>
    </source>
</evidence>
<dbReference type="GO" id="GO:0009055">
    <property type="term" value="F:electron transfer activity"/>
    <property type="evidence" value="ECO:0007669"/>
    <property type="project" value="InterPro"/>
</dbReference>
<dbReference type="EMBL" id="FN563149">
    <property type="protein sequence ID" value="CBH50457.1"/>
    <property type="molecule type" value="Genomic_DNA"/>
</dbReference>
<evidence type="ECO:0000313" key="10">
    <source>
        <dbReference type="Proteomes" id="UP000006892"/>
    </source>
</evidence>
<feature type="binding site" evidence="7">
    <location>
        <position position="104"/>
    </location>
    <ligand>
        <name>Cu cation</name>
        <dbReference type="ChEBI" id="CHEBI:23378"/>
    </ligand>
</feature>
<sequence>MKRIVALAAGLITTAALVTGCSSGEADAGGSAPAAVIEVKNMAYTPAQVTIEKGQTVQWKFDDAGLPHDVAGEGALQDKLKSELMTTGTYEFTFDDAGTFDYHCTPHPMMVGTVVVTE</sequence>
<feature type="binding site" evidence="7">
    <location>
        <position position="107"/>
    </location>
    <ligand>
        <name>Cu cation</name>
        <dbReference type="ChEBI" id="CHEBI:23378"/>
    </ligand>
</feature>
<dbReference type="Gene3D" id="2.60.40.420">
    <property type="entry name" value="Cupredoxins - blue copper proteins"/>
    <property type="match status" value="1"/>
</dbReference>
<dbReference type="PRINTS" id="PR00155">
    <property type="entry name" value="AMICYANIN"/>
</dbReference>
<dbReference type="PANTHER" id="PTHR36507">
    <property type="entry name" value="BLL1555 PROTEIN"/>
    <property type="match status" value="1"/>
</dbReference>
<evidence type="ECO:0000259" key="8">
    <source>
        <dbReference type="Pfam" id="PF00127"/>
    </source>
</evidence>
<gene>
    <name evidence="9" type="ordered locus">REQ_44960</name>
</gene>
<comment type="cofactor">
    <cofactor evidence="7">
        <name>Cu cation</name>
        <dbReference type="ChEBI" id="CHEBI:23378"/>
    </cofactor>
    <text evidence="7">Binds 1 copper ion per subunit.</text>
</comment>
<dbReference type="SUPFAM" id="SSF49503">
    <property type="entry name" value="Cupredoxins"/>
    <property type="match status" value="1"/>
</dbReference>
<evidence type="ECO:0000256" key="2">
    <source>
        <dbReference type="ARBA" id="ARBA00022448"/>
    </source>
</evidence>
<dbReference type="InterPro" id="IPR000923">
    <property type="entry name" value="BlueCu_1"/>
</dbReference>
<proteinExistence type="predicted"/>
<dbReference type="RefSeq" id="WP_013417523.1">
    <property type="nucleotide sequence ID" value="NC_014659.1"/>
</dbReference>
<keyword evidence="6 7" id="KW-0186">Copper</keyword>
<organism evidence="9">
    <name type="scientific">Rhodococcus hoagii (strain 103S)</name>
    <name type="common">Rhodococcus equi</name>
    <dbReference type="NCBI Taxonomy" id="685727"/>
    <lineage>
        <taxon>Bacteria</taxon>
        <taxon>Bacillati</taxon>
        <taxon>Actinomycetota</taxon>
        <taxon>Actinomycetes</taxon>
        <taxon>Mycobacteriales</taxon>
        <taxon>Nocardiaceae</taxon>
        <taxon>Prescottella</taxon>
    </lineage>
</organism>
<dbReference type="PANTHER" id="PTHR36507:SF1">
    <property type="entry name" value="BLL1555 PROTEIN"/>
    <property type="match status" value="1"/>
</dbReference>
<feature type="domain" description="Blue (type 1) copper" evidence="8">
    <location>
        <begin position="37"/>
        <end position="116"/>
    </location>
</feature>
<dbReference type="Proteomes" id="UP001154400">
    <property type="component" value="Chromosome"/>
</dbReference>
<dbReference type="InterPro" id="IPR052721">
    <property type="entry name" value="ET_Amicyanin"/>
</dbReference>
<name>A0A3S5YD13_RHOH1</name>
<comment type="subcellular location">
    <subcellularLocation>
        <location evidence="1">Periplasm</location>
    </subcellularLocation>
</comment>
<dbReference type="AlphaFoldDB" id="A0A3S5YD13"/>
<keyword evidence="3 7" id="KW-0479">Metal-binding</keyword>
<evidence type="ECO:0000256" key="6">
    <source>
        <dbReference type="ARBA" id="ARBA00023008"/>
    </source>
</evidence>
<dbReference type="InterPro" id="IPR008972">
    <property type="entry name" value="Cupredoxin"/>
</dbReference>